<keyword evidence="1" id="KW-0812">Transmembrane</keyword>
<proteinExistence type="predicted"/>
<keyword evidence="3" id="KW-1185">Reference proteome</keyword>
<dbReference type="Proteomes" id="UP000555448">
    <property type="component" value="Unassembled WGS sequence"/>
</dbReference>
<comment type="caution">
    <text evidence="2">The sequence shown here is derived from an EMBL/GenBank/DDBJ whole genome shotgun (WGS) entry which is preliminary data.</text>
</comment>
<name>A0A7W7KCI7_9SPHN</name>
<sequence length="215" mass="22931">MSLQANQVRDRRRHFAAPGGSHDRMVGFLGKALPAGIGLMAAVMILVPLSPRGEISFLLDRNKVAITNERVQVADAAYKGADNKGRPFVVTAGNAVQQTAAVPVVRLNDLIARLNLTDGPAEIRAPTGAYNYDTEKIAVDGPVDFTASDGYRMRTNNVAVDIKSQNAVGAGGVTGSVPTGTFRADRIVANLEDRTVKLEGNARLRMTPGKLRIPK</sequence>
<evidence type="ECO:0000313" key="2">
    <source>
        <dbReference type="EMBL" id="MBB4860010.1"/>
    </source>
</evidence>
<feature type="transmembrane region" description="Helical" evidence="1">
    <location>
        <begin position="28"/>
        <end position="49"/>
    </location>
</feature>
<evidence type="ECO:0000313" key="3">
    <source>
        <dbReference type="Proteomes" id="UP000555448"/>
    </source>
</evidence>
<accession>A0A7W7KCI7</accession>
<reference evidence="2 3" key="1">
    <citation type="submission" date="2020-08" db="EMBL/GenBank/DDBJ databases">
        <title>Functional genomics of gut bacteria from endangered species of beetles.</title>
        <authorList>
            <person name="Carlos-Shanley C."/>
        </authorList>
    </citation>
    <scope>NUCLEOTIDE SEQUENCE [LARGE SCALE GENOMIC DNA]</scope>
    <source>
        <strain evidence="2 3">S00245</strain>
    </source>
</reference>
<dbReference type="AlphaFoldDB" id="A0A7W7KCI7"/>
<keyword evidence="1" id="KW-1133">Transmembrane helix</keyword>
<organism evidence="2 3">
    <name type="scientific">Novosphingobium chloroacetimidivorans</name>
    <dbReference type="NCBI Taxonomy" id="1428314"/>
    <lineage>
        <taxon>Bacteria</taxon>
        <taxon>Pseudomonadati</taxon>
        <taxon>Pseudomonadota</taxon>
        <taxon>Alphaproteobacteria</taxon>
        <taxon>Sphingomonadales</taxon>
        <taxon>Sphingomonadaceae</taxon>
        <taxon>Novosphingobium</taxon>
    </lineage>
</organism>
<protein>
    <submittedName>
        <fullName evidence="2">Lipopolysaccharide export system protein LptC</fullName>
    </submittedName>
</protein>
<dbReference type="InterPro" id="IPR010664">
    <property type="entry name" value="LipoPS_assembly_LptC-rel"/>
</dbReference>
<dbReference type="EMBL" id="JACHLR010000016">
    <property type="protein sequence ID" value="MBB4860010.1"/>
    <property type="molecule type" value="Genomic_DNA"/>
</dbReference>
<evidence type="ECO:0000256" key="1">
    <source>
        <dbReference type="SAM" id="Phobius"/>
    </source>
</evidence>
<keyword evidence="1" id="KW-0472">Membrane</keyword>
<gene>
    <name evidence="2" type="ORF">HNO88_003348</name>
</gene>
<dbReference type="Pfam" id="PF06835">
    <property type="entry name" value="LptC"/>
    <property type="match status" value="1"/>
</dbReference>
<dbReference type="RefSeq" id="WP_184247978.1">
    <property type="nucleotide sequence ID" value="NZ_JACHLR010000016.1"/>
</dbReference>